<evidence type="ECO:0000313" key="3">
    <source>
        <dbReference type="Proteomes" id="UP000242432"/>
    </source>
</evidence>
<gene>
    <name evidence="2" type="ORF">SAMN02745213_02163</name>
</gene>
<dbReference type="AlphaFoldDB" id="A0A1T4VWE8"/>
<dbReference type="EMBL" id="FUXX01000055">
    <property type="protein sequence ID" value="SKA69128.1"/>
    <property type="molecule type" value="Genomic_DNA"/>
</dbReference>
<name>A0A1T4VWE8_9GAMM</name>
<dbReference type="RefSeq" id="WP_078929468.1">
    <property type="nucleotide sequence ID" value="NZ_FUXX01000055.1"/>
</dbReference>
<evidence type="ECO:0000313" key="2">
    <source>
        <dbReference type="EMBL" id="SKA69128.1"/>
    </source>
</evidence>
<reference evidence="3" key="1">
    <citation type="submission" date="2017-02" db="EMBL/GenBank/DDBJ databases">
        <authorList>
            <person name="Varghese N."/>
            <person name="Submissions S."/>
        </authorList>
    </citation>
    <scope>NUCLEOTIDE SEQUENCE [LARGE SCALE GENOMIC DNA]</scope>
    <source>
        <strain evidence="3">DSM 3072</strain>
    </source>
</reference>
<evidence type="ECO:0000256" key="1">
    <source>
        <dbReference type="SAM" id="SignalP"/>
    </source>
</evidence>
<feature type="chain" id="PRO_5012504567" evidence="1">
    <location>
        <begin position="22"/>
        <end position="232"/>
    </location>
</feature>
<feature type="signal peptide" evidence="1">
    <location>
        <begin position="1"/>
        <end position="21"/>
    </location>
</feature>
<dbReference type="Proteomes" id="UP000242432">
    <property type="component" value="Unassembled WGS sequence"/>
</dbReference>
<keyword evidence="3" id="KW-1185">Reference proteome</keyword>
<keyword evidence="1" id="KW-0732">Signal</keyword>
<sequence>MKIIKLFCLLFAAFNILTGCANVSYEDKLPTASQIKSSVTVGSSTEADVRKKLGTPTAIAKLKDTNHVIYSFTFSTSLYNNAATNFGKGMATFGLGAKKTPISEKNAYIEFDENKIVKDIKVNGYTYVHKHRFTLWTEAEREMTNEELETNLEYNVDTIYDKYFTKLAEEKGVDKSALTDDEKYQEFEFCNIHCHNLRGLEKEYGKNNVEVTDYNPKALADDGRLTFTVAKR</sequence>
<proteinExistence type="predicted"/>
<protein>
    <submittedName>
        <fullName evidence="2">SmpA / OmlA family protein</fullName>
    </submittedName>
</protein>
<organism evidence="2 3">
    <name type="scientific">Succinivibrio dextrinosolvens DSM 3072</name>
    <dbReference type="NCBI Taxonomy" id="1123324"/>
    <lineage>
        <taxon>Bacteria</taxon>
        <taxon>Pseudomonadati</taxon>
        <taxon>Pseudomonadota</taxon>
        <taxon>Gammaproteobacteria</taxon>
        <taxon>Aeromonadales</taxon>
        <taxon>Succinivibrionaceae</taxon>
        <taxon>Succinivibrio</taxon>
    </lineage>
</organism>
<dbReference type="PROSITE" id="PS51257">
    <property type="entry name" value="PROKAR_LIPOPROTEIN"/>
    <property type="match status" value="1"/>
</dbReference>
<accession>A0A1T4VWE8</accession>